<dbReference type="Pfam" id="PF07755">
    <property type="entry name" value="DUF1611"/>
    <property type="match status" value="1"/>
</dbReference>
<feature type="domain" description="D-glutamate N-acetyltransferase-like C-terminal" evidence="1">
    <location>
        <begin position="2"/>
        <end position="157"/>
    </location>
</feature>
<proteinExistence type="predicted"/>
<dbReference type="Gene3D" id="3.40.50.300">
    <property type="entry name" value="P-loop containing nucleotide triphosphate hydrolases"/>
    <property type="match status" value="1"/>
</dbReference>
<reference evidence="2" key="2">
    <citation type="journal article" date="2014" name="ISME J.">
        <title>Microbial stratification in low pH oxic and suboxic macroscopic growths along an acid mine drainage.</title>
        <authorList>
            <person name="Mendez-Garcia C."/>
            <person name="Mesa V."/>
            <person name="Sprenger R.R."/>
            <person name="Richter M."/>
            <person name="Diez M.S."/>
            <person name="Solano J."/>
            <person name="Bargiela R."/>
            <person name="Golyshina O.V."/>
            <person name="Manteca A."/>
            <person name="Ramos J.L."/>
            <person name="Gallego J.R."/>
            <person name="Llorente I."/>
            <person name="Martins Dos Santos V.A."/>
            <person name="Jensen O.N."/>
            <person name="Pelaez A.I."/>
            <person name="Sanchez J."/>
            <person name="Ferrer M."/>
        </authorList>
    </citation>
    <scope>NUCLEOTIDE SEQUENCE</scope>
</reference>
<dbReference type="AlphaFoldDB" id="T0Y8N6"/>
<organism evidence="2">
    <name type="scientific">mine drainage metagenome</name>
    <dbReference type="NCBI Taxonomy" id="410659"/>
    <lineage>
        <taxon>unclassified sequences</taxon>
        <taxon>metagenomes</taxon>
        <taxon>ecological metagenomes</taxon>
    </lineage>
</organism>
<accession>T0Y8N6</accession>
<evidence type="ECO:0000313" key="2">
    <source>
        <dbReference type="EMBL" id="EQD28162.1"/>
    </source>
</evidence>
<dbReference type="InterPro" id="IPR011669">
    <property type="entry name" value="DgcN-like"/>
</dbReference>
<dbReference type="InterPro" id="IPR035086">
    <property type="entry name" value="DgcN-like_C"/>
</dbReference>
<comment type="caution">
    <text evidence="2">The sequence shown here is derived from an EMBL/GenBank/DDBJ whole genome shotgun (WGS) entry which is preliminary data.</text>
</comment>
<sequence>MNLKGKKAVMIGTGQTAWMQGFPYTVVIDSMINDFVAGGIEYQVVQAWEKEKPQFMFIEGQGSVLHPAYPGSFEIIGAAKPDWIILQYAPKRLDYDGFEGIRIPPLEKYIKVLELISDRKVLAISLNREGIQDNEIEDELEKITNNSGIYAFDPLGDLSGISKIIGESINYRL</sequence>
<dbReference type="EMBL" id="AUZX01015725">
    <property type="protein sequence ID" value="EQD28162.1"/>
    <property type="molecule type" value="Genomic_DNA"/>
</dbReference>
<gene>
    <name evidence="2" type="ORF">B1A_21274</name>
</gene>
<dbReference type="PANTHER" id="PTHR40690:SF1">
    <property type="entry name" value="DUF1611 DOMAIN-CONTAINING PROTEIN"/>
    <property type="match status" value="1"/>
</dbReference>
<protein>
    <submittedName>
        <fullName evidence="2">Protein containing DUF1611</fullName>
    </submittedName>
</protein>
<evidence type="ECO:0000259" key="1">
    <source>
        <dbReference type="Pfam" id="PF07755"/>
    </source>
</evidence>
<name>T0Y8N6_9ZZZZ</name>
<dbReference type="InterPro" id="IPR027417">
    <property type="entry name" value="P-loop_NTPase"/>
</dbReference>
<reference evidence="2" key="1">
    <citation type="submission" date="2013-08" db="EMBL/GenBank/DDBJ databases">
        <authorList>
            <person name="Mendez C."/>
            <person name="Richter M."/>
            <person name="Ferrer M."/>
            <person name="Sanchez J."/>
        </authorList>
    </citation>
    <scope>NUCLEOTIDE SEQUENCE</scope>
</reference>
<dbReference type="SUPFAM" id="SSF52540">
    <property type="entry name" value="P-loop containing nucleoside triphosphate hydrolases"/>
    <property type="match status" value="1"/>
</dbReference>
<dbReference type="PANTHER" id="PTHR40690">
    <property type="entry name" value="GLL3100 PROTEIN"/>
    <property type="match status" value="1"/>
</dbReference>